<evidence type="ECO:0000256" key="5">
    <source>
        <dbReference type="ARBA" id="ARBA00032877"/>
    </source>
</evidence>
<evidence type="ECO:0000313" key="9">
    <source>
        <dbReference type="EMBL" id="AZF85643.1"/>
    </source>
</evidence>
<evidence type="ECO:0000256" key="3">
    <source>
        <dbReference type="ARBA" id="ARBA00031985"/>
    </source>
</evidence>
<dbReference type="GO" id="GO:0006281">
    <property type="term" value="P:DNA repair"/>
    <property type="evidence" value="ECO:0007669"/>
    <property type="project" value="TreeGrafter"/>
</dbReference>
<organism evidence="9">
    <name type="scientific">Salmonella enterica subsp. enterica serovar London</name>
    <dbReference type="NCBI Taxonomy" id="149390"/>
    <lineage>
        <taxon>Bacteria</taxon>
        <taxon>Pseudomonadati</taxon>
        <taxon>Pseudomonadota</taxon>
        <taxon>Gammaproteobacteria</taxon>
        <taxon>Enterobacterales</taxon>
        <taxon>Enterobacteriaceae</taxon>
        <taxon>Salmonella</taxon>
    </lineage>
</organism>
<dbReference type="EMBL" id="MH430881">
    <property type="protein sequence ID" value="AZF85476.1"/>
    <property type="molecule type" value="Genomic_DNA"/>
</dbReference>
<sequence>MKSGEIKNETVDCRKTRSRERYRESAGRQLHPARRLCRIGDRYRELLRRPRAGNGAPETINPAYATWSLDTLPLKLYPVQLQPKASVAKQANTLVKLIRRPDIKMVVHCGDPDDEGQLLVDEVLEFAGNTAPVKRALINDNTAPAVKKAINSLRDNSDFRGMYLKALMRSAGDAIFGFSMSRCYTLKARDKGYKGTISVGRVQTPVLGMIVRRWRDNQAHSEAFYYQLAGQFISGTDVVCARWQTSEYAPVDDKKRLTDKAWGKDSRGLWPENRPACSRPPPTGEKPLPHRCRLTCCASRCI</sequence>
<evidence type="ECO:0000256" key="2">
    <source>
        <dbReference type="ARBA" id="ARBA00030003"/>
    </source>
</evidence>
<dbReference type="GO" id="GO:0006265">
    <property type="term" value="P:DNA topological change"/>
    <property type="evidence" value="ECO:0007669"/>
    <property type="project" value="InterPro"/>
</dbReference>
<geneLocation type="plasmid" evidence="8">
    <name>pSa44-CIP-CRO</name>
</geneLocation>
<dbReference type="InterPro" id="IPR023405">
    <property type="entry name" value="Topo_IA_core_domain"/>
</dbReference>
<dbReference type="InterPro" id="IPR000380">
    <property type="entry name" value="Topo_IA"/>
</dbReference>
<keyword evidence="1 9" id="KW-0413">Isomerase</keyword>
<accession>A0A3G8EVI0</accession>
<dbReference type="SUPFAM" id="SSF56712">
    <property type="entry name" value="Prokaryotic type I DNA topoisomerase"/>
    <property type="match status" value="1"/>
</dbReference>
<keyword evidence="9" id="KW-0614">Plasmid</keyword>
<dbReference type="InterPro" id="IPR013825">
    <property type="entry name" value="Topo_IA_cen_sub2"/>
</dbReference>
<dbReference type="AlphaFoldDB" id="A0A3G8EVI0"/>
<dbReference type="PANTHER" id="PTHR11390:SF21">
    <property type="entry name" value="DNA TOPOISOMERASE 3-ALPHA"/>
    <property type="match status" value="1"/>
</dbReference>
<dbReference type="Pfam" id="PF01131">
    <property type="entry name" value="Topoisom_bac"/>
    <property type="match status" value="1"/>
</dbReference>
<geneLocation type="plasmid" evidence="9">
    <name>pSa44-CIP</name>
</geneLocation>
<gene>
    <name evidence="9" type="primary">topB_4</name>
    <name evidence="8" type="synonym">topB_2</name>
    <name evidence="8" type="ORF">KADIGFNM_00139</name>
    <name evidence="9" type="ORF">KADIGFNM_00306</name>
</gene>
<dbReference type="InterPro" id="IPR013824">
    <property type="entry name" value="Topo_IA_cen_sub1"/>
</dbReference>
<dbReference type="PANTHER" id="PTHR11390">
    <property type="entry name" value="PROKARYOTIC DNA TOPOISOMERASE"/>
    <property type="match status" value="1"/>
</dbReference>
<dbReference type="Gene3D" id="2.70.20.10">
    <property type="entry name" value="Topoisomerase I, domain 3"/>
    <property type="match status" value="1"/>
</dbReference>
<dbReference type="InterPro" id="IPR003601">
    <property type="entry name" value="Topo_IA_2"/>
</dbReference>
<dbReference type="Gene3D" id="1.10.460.10">
    <property type="entry name" value="Topoisomerase I, domain 2"/>
    <property type="match status" value="1"/>
</dbReference>
<reference evidence="9" key="1">
    <citation type="submission" date="2018-06" db="EMBL/GenBank/DDBJ databases">
        <title>Plasmids in strain Sa44.</title>
        <authorList>
            <person name="Chen K."/>
            <person name="Chen S."/>
        </authorList>
    </citation>
    <scope>NUCLEOTIDE SEQUENCE</scope>
    <source>
        <strain evidence="9">3-5</strain>
        <plasmid evidence="9">pSa44-CIP</plasmid>
        <plasmid evidence="8">pSa44-CIP-CRO</plasmid>
    </source>
</reference>
<evidence type="ECO:0000313" key="8">
    <source>
        <dbReference type="EMBL" id="AZF85476.1"/>
    </source>
</evidence>
<dbReference type="EMBL" id="MH430882">
    <property type="protein sequence ID" value="AZF85643.1"/>
    <property type="molecule type" value="Genomic_DNA"/>
</dbReference>
<feature type="domain" description="Topo IA-type catalytic" evidence="7">
    <location>
        <begin position="159"/>
        <end position="302"/>
    </location>
</feature>
<dbReference type="GO" id="GO:0043597">
    <property type="term" value="C:cytoplasmic replication fork"/>
    <property type="evidence" value="ECO:0007669"/>
    <property type="project" value="TreeGrafter"/>
</dbReference>
<proteinExistence type="predicted"/>
<dbReference type="Gene3D" id="3.40.50.140">
    <property type="match status" value="1"/>
</dbReference>
<feature type="region of interest" description="Disordered" evidence="6">
    <location>
        <begin position="1"/>
        <end position="27"/>
    </location>
</feature>
<evidence type="ECO:0000256" key="1">
    <source>
        <dbReference type="ARBA" id="ARBA00023235"/>
    </source>
</evidence>
<name>A0A3G8EVI0_SALET</name>
<protein>
    <recommendedName>
        <fullName evidence="5">Omega-protein</fullName>
    </recommendedName>
    <alternativeName>
        <fullName evidence="4">Relaxing enzyme</fullName>
    </alternativeName>
    <alternativeName>
        <fullName evidence="2">Swivelase</fullName>
    </alternativeName>
    <alternativeName>
        <fullName evidence="3">Untwisting enzyme</fullName>
    </alternativeName>
</protein>
<evidence type="ECO:0000256" key="6">
    <source>
        <dbReference type="SAM" id="MobiDB-lite"/>
    </source>
</evidence>
<dbReference type="SMART" id="SM00436">
    <property type="entry name" value="TOP1Bc"/>
    <property type="match status" value="1"/>
</dbReference>
<dbReference type="PROSITE" id="PS52039">
    <property type="entry name" value="TOPO_IA_2"/>
    <property type="match status" value="1"/>
</dbReference>
<dbReference type="GO" id="GO:0003917">
    <property type="term" value="F:DNA topoisomerase type I (single strand cut, ATP-independent) activity"/>
    <property type="evidence" value="ECO:0007669"/>
    <property type="project" value="InterPro"/>
</dbReference>
<evidence type="ECO:0000256" key="4">
    <source>
        <dbReference type="ARBA" id="ARBA00032235"/>
    </source>
</evidence>
<dbReference type="PRINTS" id="PR00417">
    <property type="entry name" value="PRTPISMRASEI"/>
</dbReference>
<dbReference type="GO" id="GO:0006310">
    <property type="term" value="P:DNA recombination"/>
    <property type="evidence" value="ECO:0007669"/>
    <property type="project" value="TreeGrafter"/>
</dbReference>
<feature type="compositionally biased region" description="Basic and acidic residues" evidence="6">
    <location>
        <begin position="1"/>
        <end position="26"/>
    </location>
</feature>
<evidence type="ECO:0000259" key="7">
    <source>
        <dbReference type="PROSITE" id="PS52039"/>
    </source>
</evidence>
<dbReference type="InterPro" id="IPR013497">
    <property type="entry name" value="Topo_IA_cen"/>
</dbReference>
<dbReference type="GO" id="GO:0003677">
    <property type="term" value="F:DNA binding"/>
    <property type="evidence" value="ECO:0007669"/>
    <property type="project" value="InterPro"/>
</dbReference>